<dbReference type="Proteomes" id="UP000663834">
    <property type="component" value="Unassembled WGS sequence"/>
</dbReference>
<organism evidence="6 12">
    <name type="scientific">Rotaria magnacalcarata</name>
    <dbReference type="NCBI Taxonomy" id="392030"/>
    <lineage>
        <taxon>Eukaryota</taxon>
        <taxon>Metazoa</taxon>
        <taxon>Spiralia</taxon>
        <taxon>Gnathifera</taxon>
        <taxon>Rotifera</taxon>
        <taxon>Eurotatoria</taxon>
        <taxon>Bdelloidea</taxon>
        <taxon>Philodinida</taxon>
        <taxon>Philodinidae</taxon>
        <taxon>Rotaria</taxon>
    </lineage>
</organism>
<evidence type="ECO:0000313" key="7">
    <source>
        <dbReference type="EMBL" id="CAF2146645.1"/>
    </source>
</evidence>
<dbReference type="EMBL" id="CAJNRF010013190">
    <property type="protein sequence ID" value="CAF2146645.1"/>
    <property type="molecule type" value="Genomic_DNA"/>
</dbReference>
<feature type="transmembrane region" description="Helical" evidence="2">
    <location>
        <begin position="6"/>
        <end position="28"/>
    </location>
</feature>
<dbReference type="Proteomes" id="UP000663856">
    <property type="component" value="Unassembled WGS sequence"/>
</dbReference>
<evidence type="ECO:0000256" key="1">
    <source>
        <dbReference type="SAM" id="MobiDB-lite"/>
    </source>
</evidence>
<evidence type="ECO:0000313" key="3">
    <source>
        <dbReference type="EMBL" id="CAF1003108.1"/>
    </source>
</evidence>
<name>A0A816RHF8_9BILA</name>
<dbReference type="Proteomes" id="UP000681967">
    <property type="component" value="Unassembled WGS sequence"/>
</dbReference>
<evidence type="ECO:0000313" key="10">
    <source>
        <dbReference type="EMBL" id="CAF4126972.1"/>
    </source>
</evidence>
<evidence type="ECO:0000313" key="8">
    <source>
        <dbReference type="EMBL" id="CAF3838764.1"/>
    </source>
</evidence>
<evidence type="ECO:0000313" key="4">
    <source>
        <dbReference type="EMBL" id="CAF1265357.1"/>
    </source>
</evidence>
<keyword evidence="2" id="KW-0812">Transmembrane</keyword>
<dbReference type="Proteomes" id="UP000676336">
    <property type="component" value="Unassembled WGS sequence"/>
</dbReference>
<dbReference type="EMBL" id="CAJOBI010008984">
    <property type="protein sequence ID" value="CAF4126972.1"/>
    <property type="molecule type" value="Genomic_DNA"/>
</dbReference>
<dbReference type="Proteomes" id="UP000663866">
    <property type="component" value="Unassembled WGS sequence"/>
</dbReference>
<dbReference type="Proteomes" id="UP000663887">
    <property type="component" value="Unassembled WGS sequence"/>
</dbReference>
<dbReference type="Proteomes" id="UP000663842">
    <property type="component" value="Unassembled WGS sequence"/>
</dbReference>
<dbReference type="OrthoDB" id="10042438at2759"/>
<sequence length="142" mass="16310">MDIFALILVTITAVTICGICLFIFVCAFQPKFLRKLHGEPNRIYDETDSNATPNDNDDDLSVKSCEVVVESTNLTQDDSTQSNGRDKKAYLKSLERSLRTGRRIQEEEDNDQSESRSGPFYFIRRFINKYILRRTSNTDENA</sequence>
<dbReference type="EMBL" id="CAJNRG010000009">
    <property type="protein sequence ID" value="CAF1938760.1"/>
    <property type="molecule type" value="Genomic_DNA"/>
</dbReference>
<dbReference type="Proteomes" id="UP000663824">
    <property type="component" value="Unassembled WGS sequence"/>
</dbReference>
<reference evidence="6" key="1">
    <citation type="submission" date="2021-02" db="EMBL/GenBank/DDBJ databases">
        <authorList>
            <person name="Nowell W R."/>
        </authorList>
    </citation>
    <scope>NUCLEOTIDE SEQUENCE</scope>
</reference>
<comment type="caution">
    <text evidence="6">The sequence shown here is derived from an EMBL/GenBank/DDBJ whole genome shotgun (WGS) entry which is preliminary data.</text>
</comment>
<accession>A0A816RHF8</accession>
<dbReference type="EMBL" id="CAJOBG010000632">
    <property type="protein sequence ID" value="CAF3838764.1"/>
    <property type="molecule type" value="Genomic_DNA"/>
</dbReference>
<dbReference type="EMBL" id="CAJNRE010008702">
    <property type="protein sequence ID" value="CAF2075187.1"/>
    <property type="molecule type" value="Genomic_DNA"/>
</dbReference>
<evidence type="ECO:0000313" key="5">
    <source>
        <dbReference type="EMBL" id="CAF1938760.1"/>
    </source>
</evidence>
<proteinExistence type="predicted"/>
<evidence type="ECO:0000313" key="11">
    <source>
        <dbReference type="EMBL" id="CAF4780739.1"/>
    </source>
</evidence>
<dbReference type="EMBL" id="CAJOBH010135752">
    <property type="protein sequence ID" value="CAF4780739.1"/>
    <property type="molecule type" value="Genomic_DNA"/>
</dbReference>
<keyword evidence="2" id="KW-0472">Membrane</keyword>
<dbReference type="EMBL" id="CAJNOV010000149">
    <property type="protein sequence ID" value="CAF1003108.1"/>
    <property type="molecule type" value="Genomic_DNA"/>
</dbReference>
<feature type="region of interest" description="Disordered" evidence="1">
    <location>
        <begin position="71"/>
        <end position="90"/>
    </location>
</feature>
<dbReference type="EMBL" id="CAJOBF010002602">
    <property type="protein sequence ID" value="CAF4045034.1"/>
    <property type="molecule type" value="Genomic_DNA"/>
</dbReference>
<dbReference type="AlphaFoldDB" id="A0A816RHF8"/>
<evidence type="ECO:0000313" key="6">
    <source>
        <dbReference type="EMBL" id="CAF2075187.1"/>
    </source>
</evidence>
<keyword evidence="13" id="KW-1185">Reference proteome</keyword>
<evidence type="ECO:0000313" key="13">
    <source>
        <dbReference type="Proteomes" id="UP000663866"/>
    </source>
</evidence>
<feature type="compositionally biased region" description="Polar residues" evidence="1">
    <location>
        <begin position="71"/>
        <end position="83"/>
    </location>
</feature>
<evidence type="ECO:0000313" key="12">
    <source>
        <dbReference type="Proteomes" id="UP000663824"/>
    </source>
</evidence>
<keyword evidence="2" id="KW-1133">Transmembrane helix</keyword>
<protein>
    <submittedName>
        <fullName evidence="6">Uncharacterized protein</fullName>
    </submittedName>
</protein>
<gene>
    <name evidence="11" type="ORF">BYL167_LOCUS47297</name>
    <name evidence="3" type="ORF">CJN711_LOCUS2452</name>
    <name evidence="4" type="ORF">KQP761_LOCUS3021</name>
    <name evidence="6" type="ORF">MBJ925_LOCUS17441</name>
    <name evidence="8" type="ORF">OVN521_LOCUS6121</name>
    <name evidence="10" type="ORF">SMN809_LOCUS18575</name>
    <name evidence="9" type="ORF">UXM345_LOCUS18845</name>
    <name evidence="7" type="ORF">WKI299_LOCUS29449</name>
    <name evidence="5" type="ORF">XDN619_LOCUS230</name>
</gene>
<dbReference type="EMBL" id="CAJNOW010000185">
    <property type="protein sequence ID" value="CAF1265357.1"/>
    <property type="molecule type" value="Genomic_DNA"/>
</dbReference>
<dbReference type="Proteomes" id="UP000663855">
    <property type="component" value="Unassembled WGS sequence"/>
</dbReference>
<evidence type="ECO:0000313" key="9">
    <source>
        <dbReference type="EMBL" id="CAF4045034.1"/>
    </source>
</evidence>
<evidence type="ECO:0000256" key="2">
    <source>
        <dbReference type="SAM" id="Phobius"/>
    </source>
</evidence>